<dbReference type="InterPro" id="IPR005624">
    <property type="entry name" value="PduO/GlcC-like"/>
</dbReference>
<dbReference type="EMBL" id="AP023099">
    <property type="protein sequence ID" value="BCE93975.1"/>
    <property type="molecule type" value="Genomic_DNA"/>
</dbReference>
<dbReference type="EMBL" id="AP023094">
    <property type="protein sequence ID" value="BCE50471.1"/>
    <property type="molecule type" value="Genomic_DNA"/>
</dbReference>
<dbReference type="InterPro" id="IPR004360">
    <property type="entry name" value="Glyas_Fos-R_dOase_dom"/>
</dbReference>
<dbReference type="PANTHER" id="PTHR34309:SF1">
    <property type="entry name" value="PROTEIN GLCG"/>
    <property type="match status" value="1"/>
</dbReference>
<dbReference type="Pfam" id="PF00903">
    <property type="entry name" value="Glyoxalase"/>
    <property type="match status" value="1"/>
</dbReference>
<protein>
    <recommendedName>
        <fullName evidence="1">VOC domain-containing protein</fullName>
    </recommendedName>
</protein>
<reference evidence="4" key="2">
    <citation type="submission" date="2020-05" db="EMBL/GenBank/DDBJ databases">
        <title>Complete genome sequence of Bradyrhizobium diazoefficiens XF10 isolated from soybean nodule.</title>
        <authorList>
            <person name="Noda R."/>
            <person name="Kakizaki K."/>
            <person name="Minamisawa K."/>
        </authorList>
    </citation>
    <scope>NUCLEOTIDE SEQUENCE</scope>
    <source>
        <strain evidence="4">XF10</strain>
    </source>
</reference>
<evidence type="ECO:0000313" key="4">
    <source>
        <dbReference type="EMBL" id="BCE93975.1"/>
    </source>
</evidence>
<dbReference type="PROSITE" id="PS51819">
    <property type="entry name" value="VOC"/>
    <property type="match status" value="1"/>
</dbReference>
<dbReference type="PANTHER" id="PTHR34309">
    <property type="entry name" value="SLR1406 PROTEIN"/>
    <property type="match status" value="1"/>
</dbReference>
<reference evidence="3" key="3">
    <citation type="submission" date="2020-05" db="EMBL/GenBank/DDBJ databases">
        <title>Complete genome sequence of Bradyrhizobium diazoefficiens XF4 isolated from soybean nodule.</title>
        <authorList>
            <person name="Noda R."/>
            <person name="Kakizaki K."/>
            <person name="Minamisawa K."/>
        </authorList>
    </citation>
    <scope>NUCLEOTIDE SEQUENCE</scope>
    <source>
        <strain evidence="3">XF4</strain>
    </source>
</reference>
<organism evidence="2">
    <name type="scientific">Bradyrhizobium diazoefficiens</name>
    <dbReference type="NCBI Taxonomy" id="1355477"/>
    <lineage>
        <taxon>Bacteria</taxon>
        <taxon>Pseudomonadati</taxon>
        <taxon>Pseudomonadota</taxon>
        <taxon>Alphaproteobacteria</taxon>
        <taxon>Hyphomicrobiales</taxon>
        <taxon>Nitrobacteraceae</taxon>
        <taxon>Bradyrhizobium</taxon>
    </lineage>
</organism>
<name>A0A809XBB9_9BRAD</name>
<gene>
    <name evidence="4" type="ORF">XF10B_67730</name>
    <name evidence="2" type="ORF">XF1B_68960</name>
    <name evidence="3" type="ORF">XF4B_68200</name>
</gene>
<feature type="domain" description="VOC" evidence="1">
    <location>
        <begin position="140"/>
        <end position="276"/>
    </location>
</feature>
<dbReference type="Gene3D" id="3.10.180.10">
    <property type="entry name" value="2,3-Dihydroxybiphenyl 1,2-Dioxygenase, domain 1"/>
    <property type="match status" value="1"/>
</dbReference>
<dbReference type="RefSeq" id="WP_110116864.1">
    <property type="nucleotide sequence ID" value="NZ_CP029603.2"/>
</dbReference>
<dbReference type="SUPFAM" id="SSF143744">
    <property type="entry name" value="GlcG-like"/>
    <property type="match status" value="1"/>
</dbReference>
<dbReference type="AlphaFoldDB" id="A0A809XBB9"/>
<evidence type="ECO:0000313" key="2">
    <source>
        <dbReference type="EMBL" id="BCE24215.1"/>
    </source>
</evidence>
<dbReference type="Pfam" id="PF03928">
    <property type="entry name" value="HbpS-like"/>
    <property type="match status" value="1"/>
</dbReference>
<evidence type="ECO:0000313" key="3">
    <source>
        <dbReference type="EMBL" id="BCE50471.1"/>
    </source>
</evidence>
<sequence>MDLLSYAKTIAERIEAEAARATVPMAVCIIDIHGNIILKHRMSGAPTFSLELSERKAYTSALVGLRTAELSPMVQPGQALFPLMGVAGGRFCSMGGGAPLHIDGQLVAGVGISGGTVEQDVDILEAGLREPAATDTVDMKIEVVVLPVSDVERAKRFYADLGWRLDIDYQGPSNYRVIQFTPPGSGCSVIFGSNLTIAAPGSVKGLHLIVSDIEAACDDLCRRGITVGEPFHDPGGIFHHASVQDLAAGPNPQRKSYASYASFSDPDGNGWVFQEITARLTGHIEDGDESFTPELTDVVRRAEAAARASAGAGDRAAA</sequence>
<accession>A0A809XBB9</accession>
<dbReference type="SUPFAM" id="SSF54593">
    <property type="entry name" value="Glyoxalase/Bleomycin resistance protein/Dihydroxybiphenyl dioxygenase"/>
    <property type="match status" value="1"/>
</dbReference>
<dbReference type="InterPro" id="IPR029068">
    <property type="entry name" value="Glyas_Bleomycin-R_OHBP_Dase"/>
</dbReference>
<dbReference type="EMBL" id="AP023091">
    <property type="protein sequence ID" value="BCE24215.1"/>
    <property type="molecule type" value="Genomic_DNA"/>
</dbReference>
<dbReference type="InterPro" id="IPR037523">
    <property type="entry name" value="VOC_core"/>
</dbReference>
<reference evidence="2" key="1">
    <citation type="submission" date="2020-05" db="EMBL/GenBank/DDBJ databases">
        <title>Complete genome sequence of Bradyrhizobium diazoefficiens XF1 isolated from soybean nodule.</title>
        <authorList>
            <person name="Noda R."/>
            <person name="Kakizaki K."/>
            <person name="Minamisawa K."/>
        </authorList>
    </citation>
    <scope>NUCLEOTIDE SEQUENCE</scope>
    <source>
        <strain evidence="2">XF1</strain>
    </source>
</reference>
<dbReference type="InterPro" id="IPR052517">
    <property type="entry name" value="GlcG_carb_metab_protein"/>
</dbReference>
<evidence type="ECO:0000259" key="1">
    <source>
        <dbReference type="PROSITE" id="PS51819"/>
    </source>
</evidence>
<proteinExistence type="predicted"/>
<dbReference type="InterPro" id="IPR038084">
    <property type="entry name" value="PduO/GlcC-like_sf"/>
</dbReference>
<dbReference type="Gene3D" id="3.30.450.150">
    <property type="entry name" value="Haem-degrading domain"/>
    <property type="match status" value="1"/>
</dbReference>